<gene>
    <name evidence="2" type="ORF">H9647_11545</name>
</gene>
<proteinExistence type="predicted"/>
<feature type="signal peptide" evidence="1">
    <location>
        <begin position="1"/>
        <end position="20"/>
    </location>
</feature>
<accession>A0ABR8SZ45</accession>
<comment type="caution">
    <text evidence="2">The sequence shown here is derived from an EMBL/GenBank/DDBJ whole genome shotgun (WGS) entry which is preliminary data.</text>
</comment>
<name>A0ABR8SZ45_9BACL</name>
<dbReference type="Proteomes" id="UP000608071">
    <property type="component" value="Unassembled WGS sequence"/>
</dbReference>
<keyword evidence="1" id="KW-0732">Signal</keyword>
<dbReference type="RefSeq" id="WP_191800001.1">
    <property type="nucleotide sequence ID" value="NZ_JACSQL010000004.1"/>
</dbReference>
<evidence type="ECO:0000256" key="1">
    <source>
        <dbReference type="SAM" id="SignalP"/>
    </source>
</evidence>
<dbReference type="PROSITE" id="PS51257">
    <property type="entry name" value="PROKAR_LIPOPROTEIN"/>
    <property type="match status" value="1"/>
</dbReference>
<organism evidence="2 3">
    <name type="scientific">Paenibacillus gallinarum</name>
    <dbReference type="NCBI Taxonomy" id="2762232"/>
    <lineage>
        <taxon>Bacteria</taxon>
        <taxon>Bacillati</taxon>
        <taxon>Bacillota</taxon>
        <taxon>Bacilli</taxon>
        <taxon>Bacillales</taxon>
        <taxon>Paenibacillaceae</taxon>
        <taxon>Paenibacillus</taxon>
    </lineage>
</organism>
<keyword evidence="3" id="KW-1185">Reference proteome</keyword>
<evidence type="ECO:0008006" key="4">
    <source>
        <dbReference type="Google" id="ProtNLM"/>
    </source>
</evidence>
<evidence type="ECO:0000313" key="3">
    <source>
        <dbReference type="Proteomes" id="UP000608071"/>
    </source>
</evidence>
<protein>
    <recommendedName>
        <fullName evidence="4">DUF3221 domain-containing protein</fullName>
    </recommendedName>
</protein>
<sequence>MRLVPIVLIISFLLVGSCNNAESVSNNSVKQHTDSTLTMEAIVLGKQEKTTVKQILITEDLDNPEIASNLNKITEQSSQDIIRSQKYDLFWLDLKKVSETDVNIQDIKVGSIIRFKVENEQLDTMPPTITAKEIQIIDSK</sequence>
<evidence type="ECO:0000313" key="2">
    <source>
        <dbReference type="EMBL" id="MBD7968697.1"/>
    </source>
</evidence>
<reference evidence="2 3" key="1">
    <citation type="submission" date="2020-08" db="EMBL/GenBank/DDBJ databases">
        <title>A Genomic Blueprint of the Chicken Gut Microbiome.</title>
        <authorList>
            <person name="Gilroy R."/>
            <person name="Ravi A."/>
            <person name="Getino M."/>
            <person name="Pursley I."/>
            <person name="Horton D.L."/>
            <person name="Alikhan N.-F."/>
            <person name="Baker D."/>
            <person name="Gharbi K."/>
            <person name="Hall N."/>
            <person name="Watson M."/>
            <person name="Adriaenssens E.M."/>
            <person name="Foster-Nyarko E."/>
            <person name="Jarju S."/>
            <person name="Secka A."/>
            <person name="Antonio M."/>
            <person name="Oren A."/>
            <person name="Chaudhuri R."/>
            <person name="La Ragione R.M."/>
            <person name="Hildebrand F."/>
            <person name="Pallen M.J."/>
        </authorList>
    </citation>
    <scope>NUCLEOTIDE SEQUENCE [LARGE SCALE GENOMIC DNA]</scope>
    <source>
        <strain evidence="2 3">Sa2BVA9</strain>
    </source>
</reference>
<dbReference type="EMBL" id="JACSQL010000004">
    <property type="protein sequence ID" value="MBD7968697.1"/>
    <property type="molecule type" value="Genomic_DNA"/>
</dbReference>
<feature type="chain" id="PRO_5046619432" description="DUF3221 domain-containing protein" evidence="1">
    <location>
        <begin position="21"/>
        <end position="140"/>
    </location>
</feature>